<dbReference type="AlphaFoldDB" id="A0A0M0K368"/>
<name>A0A0M0K368_9EUKA</name>
<comment type="caution">
    <text evidence="4">The sequence shown here is derived from an EMBL/GenBank/DDBJ whole genome shotgun (WGS) entry which is preliminary data.</text>
</comment>
<dbReference type="InterPro" id="IPR001509">
    <property type="entry name" value="Epimerase_deHydtase"/>
</dbReference>
<dbReference type="Gene3D" id="3.40.50.720">
    <property type="entry name" value="NAD(P)-binding Rossmann-like Domain"/>
    <property type="match status" value="1"/>
</dbReference>
<sequence>MDLRRRLVVKVETFRYGGARLYHQTDDATAKIILKEGMKPGNGGVAGGGIYFATTPELTGHKAHKKGVILEATVDLGRIHTLEADGDPSMTPQKLKAMGFESVCIARPVSSGHEYVVYDPKQVLSIRWHARAASTVEPRGRDDNDLEQGNGNSRGIAASHADALPSTRAPVFGGGGGGAGRSSADPAVHIDTSAAWSWLDDDGRWNPYEGALAASIEAAFGDANRDTVDLAAGRHTPIWGSFERNTGTWTPYSADETAAIEDAFARGHQSINLPTCFNATIHFNQIGGHHHQTTPAVGSKPEGYRSVLRGKAGMKATLHHDGSMWRLELPNFHKGHEQQVEIWGICSTYVINFDDMMQYNATVRSLVSTTKLAHLTELPNAANNLHLFEADLLAEGAFDGCVAGADVIFHTASPFVTTNITDAQQQLYDPALKGTQNVFASIARSGSKPRVVLTSSVAAVLGKATDKATCFDEDDWNFSSKPEGNPPGDGLDLYRYSKLIAEREAWALAERQGLEMAAICPSFIMGPPRTRRLDGESVSNMAMALEGLLPHRPDTPLVDVRDCAAAHVAAAETAAAVGKRFITSSRRPMQRAEMLRWLAEAHPELAIHDAGSPQARDDCLGWIPTGA</sequence>
<dbReference type="InterPro" id="IPR036291">
    <property type="entry name" value="NAD(P)-bd_dom_sf"/>
</dbReference>
<dbReference type="Gene3D" id="3.90.228.10">
    <property type="match status" value="1"/>
</dbReference>
<gene>
    <name evidence="4" type="ORF">Ctob_010114</name>
</gene>
<evidence type="ECO:0000259" key="3">
    <source>
        <dbReference type="PROSITE" id="PS50918"/>
    </source>
</evidence>
<keyword evidence="4" id="KW-0413">Isomerase</keyword>
<reference evidence="5" key="1">
    <citation type="journal article" date="2015" name="PLoS Genet.">
        <title>Genome Sequence and Transcriptome Analyses of Chrysochromulina tobin: Metabolic Tools for Enhanced Algal Fitness in the Prominent Order Prymnesiales (Haptophyceae).</title>
        <authorList>
            <person name="Hovde B.T."/>
            <person name="Deodato C.R."/>
            <person name="Hunsperger H.M."/>
            <person name="Ryken S.A."/>
            <person name="Yost W."/>
            <person name="Jha R.K."/>
            <person name="Patterson J."/>
            <person name="Monnat R.J. Jr."/>
            <person name="Barlow S.B."/>
            <person name="Starkenburg S.R."/>
            <person name="Cattolico R.A."/>
        </authorList>
    </citation>
    <scope>NUCLEOTIDE SEQUENCE</scope>
    <source>
        <strain evidence="5">CCMP291</strain>
    </source>
</reference>
<feature type="region of interest" description="Disordered" evidence="2">
    <location>
        <begin position="133"/>
        <end position="185"/>
    </location>
</feature>
<dbReference type="InterPro" id="IPR004170">
    <property type="entry name" value="WWE_dom"/>
</dbReference>
<evidence type="ECO:0000256" key="2">
    <source>
        <dbReference type="SAM" id="MobiDB-lite"/>
    </source>
</evidence>
<keyword evidence="1" id="KW-0560">Oxidoreductase</keyword>
<proteinExistence type="predicted"/>
<dbReference type="SUPFAM" id="SSF117839">
    <property type="entry name" value="WWE domain"/>
    <property type="match status" value="2"/>
</dbReference>
<dbReference type="PANTHER" id="PTHR10366:SF852">
    <property type="entry name" value="CINNAMOYL-COA REDUCTASE CAD2"/>
    <property type="match status" value="1"/>
</dbReference>
<protein>
    <submittedName>
        <fullName evidence="4">3-beta hydroxysteroid dehydrogenase isomerase family protein</fullName>
    </submittedName>
</protein>
<organism evidence="4 5">
    <name type="scientific">Chrysochromulina tobinii</name>
    <dbReference type="NCBI Taxonomy" id="1460289"/>
    <lineage>
        <taxon>Eukaryota</taxon>
        <taxon>Haptista</taxon>
        <taxon>Haptophyta</taxon>
        <taxon>Prymnesiophyceae</taxon>
        <taxon>Prymnesiales</taxon>
        <taxon>Chrysochromulinaceae</taxon>
        <taxon>Chrysochromulina</taxon>
    </lineage>
</organism>
<dbReference type="InterPro" id="IPR037197">
    <property type="entry name" value="WWE_dom_sf"/>
</dbReference>
<dbReference type="PANTHER" id="PTHR10366">
    <property type="entry name" value="NAD DEPENDENT EPIMERASE/DEHYDRATASE"/>
    <property type="match status" value="1"/>
</dbReference>
<dbReference type="Pfam" id="PF02825">
    <property type="entry name" value="WWE"/>
    <property type="match status" value="2"/>
</dbReference>
<dbReference type="GO" id="GO:0016853">
    <property type="term" value="F:isomerase activity"/>
    <property type="evidence" value="ECO:0007669"/>
    <property type="project" value="UniProtKB-KW"/>
</dbReference>
<evidence type="ECO:0000313" key="4">
    <source>
        <dbReference type="EMBL" id="KOO32833.1"/>
    </source>
</evidence>
<dbReference type="SUPFAM" id="SSF51735">
    <property type="entry name" value="NAD(P)-binding Rossmann-fold domains"/>
    <property type="match status" value="1"/>
</dbReference>
<dbReference type="EMBL" id="JWZX01001674">
    <property type="protein sequence ID" value="KOO32833.1"/>
    <property type="molecule type" value="Genomic_DNA"/>
</dbReference>
<dbReference type="OrthoDB" id="2735536at2759"/>
<dbReference type="SUPFAM" id="SSF56399">
    <property type="entry name" value="ADP-ribosylation"/>
    <property type="match status" value="1"/>
</dbReference>
<dbReference type="InterPro" id="IPR050425">
    <property type="entry name" value="NAD(P)_dehydrat-like"/>
</dbReference>
<dbReference type="Proteomes" id="UP000037460">
    <property type="component" value="Unassembled WGS sequence"/>
</dbReference>
<dbReference type="Gene3D" id="3.30.720.50">
    <property type="match status" value="1"/>
</dbReference>
<dbReference type="Pfam" id="PF01370">
    <property type="entry name" value="Epimerase"/>
    <property type="match status" value="1"/>
</dbReference>
<dbReference type="PROSITE" id="PS50918">
    <property type="entry name" value="WWE"/>
    <property type="match status" value="1"/>
</dbReference>
<dbReference type="GO" id="GO:0016616">
    <property type="term" value="F:oxidoreductase activity, acting on the CH-OH group of donors, NAD or NADP as acceptor"/>
    <property type="evidence" value="ECO:0007669"/>
    <property type="project" value="TreeGrafter"/>
</dbReference>
<accession>A0A0M0K368</accession>
<evidence type="ECO:0000256" key="1">
    <source>
        <dbReference type="ARBA" id="ARBA00023002"/>
    </source>
</evidence>
<feature type="domain" description="WWE" evidence="3">
    <location>
        <begin position="182"/>
        <end position="266"/>
    </location>
</feature>
<keyword evidence="5" id="KW-1185">Reference proteome</keyword>
<evidence type="ECO:0000313" key="5">
    <source>
        <dbReference type="Proteomes" id="UP000037460"/>
    </source>
</evidence>